<dbReference type="Proteomes" id="UP000501926">
    <property type="component" value="Chromosome"/>
</dbReference>
<reference evidence="1" key="1">
    <citation type="journal article" date="2006" name="Nature">
        <title>Deciphering the evolution and metabolism of an anammox bacterium from a community genome.</title>
        <authorList>
            <person name="Strous M."/>
            <person name="Pelletier E."/>
            <person name="Mangenot S."/>
            <person name="Rattei T."/>
            <person name="Lehner A."/>
            <person name="Taylor M.W."/>
            <person name="Horn M."/>
            <person name="Daims H."/>
            <person name="Bartol-Mavel D."/>
            <person name="Wincker P."/>
            <person name="Barbe V."/>
            <person name="Fonknechten N."/>
            <person name="Vallenet D."/>
            <person name="Segurens B."/>
            <person name="Schenowitz-Truong C."/>
            <person name="Medigue C."/>
            <person name="Collingro A."/>
            <person name="Snel B."/>
            <person name="Dutilh B.E."/>
            <person name="OpDenCamp H.J.M."/>
            <person name="vanDerDrift C."/>
            <person name="Cirpus I."/>
            <person name="vanDePas-Schoonen K.T."/>
            <person name="Harhangi H.R."/>
            <person name="vanNiftrik L."/>
            <person name="Schmid M."/>
            <person name="Keltjens J."/>
            <person name="vanDeVossenberg J."/>
            <person name="Kartal B."/>
            <person name="Meier H."/>
            <person name="Frishman D."/>
            <person name="Huynen M.A."/>
            <person name="Mewes H."/>
            <person name="Weissenbach J."/>
            <person name="Jetten M.S.M."/>
            <person name="Wagner M."/>
            <person name="LePaslier D."/>
        </authorList>
    </citation>
    <scope>NUCLEOTIDE SEQUENCE</scope>
</reference>
<dbReference type="AlphaFoldDB" id="Q1PXD6"/>
<evidence type="ECO:0000313" key="3">
    <source>
        <dbReference type="Proteomes" id="UP000501926"/>
    </source>
</evidence>
<dbReference type="EMBL" id="CP049055">
    <property type="protein sequence ID" value="QII13629.1"/>
    <property type="molecule type" value="Genomic_DNA"/>
</dbReference>
<protein>
    <submittedName>
        <fullName evidence="1">Uncharacterized protein</fullName>
    </submittedName>
</protein>
<accession>Q1PXD6</accession>
<sequence length="93" mass="10323">MPHTHQPNLAVVVKVSISRSGIISLEGLSDVLREKSPESDITPQALSKKINSDKAVSFLERTFEAIYKEQVCPKLEKIPFAVLEQFSNVYPPG</sequence>
<reference evidence="1" key="2">
    <citation type="submission" date="2006-01" db="EMBL/GenBank/DDBJ databases">
        <authorList>
            <person name="Genoscope"/>
        </authorList>
    </citation>
    <scope>NUCLEOTIDE SEQUENCE</scope>
</reference>
<evidence type="ECO:0000313" key="1">
    <source>
        <dbReference type="EMBL" id="CAJ71888.1"/>
    </source>
</evidence>
<dbReference type="EMBL" id="CT573073">
    <property type="protein sequence ID" value="CAJ71888.1"/>
    <property type="molecule type" value="Genomic_DNA"/>
</dbReference>
<gene>
    <name evidence="2" type="ORF">KsCSTR_42500</name>
    <name evidence="1" type="ORF">kustc1143</name>
</gene>
<organism evidence="1">
    <name type="scientific">Kuenenia stuttgartiensis</name>
    <dbReference type="NCBI Taxonomy" id="174633"/>
    <lineage>
        <taxon>Bacteria</taxon>
        <taxon>Pseudomonadati</taxon>
        <taxon>Planctomycetota</taxon>
        <taxon>Candidatus Brocadiia</taxon>
        <taxon>Candidatus Brocadiales</taxon>
        <taxon>Candidatus Brocadiaceae</taxon>
        <taxon>Candidatus Kuenenia</taxon>
    </lineage>
</organism>
<name>Q1PXD6_KUEST</name>
<reference evidence="2 3" key="3">
    <citation type="submission" date="2020-02" db="EMBL/GenBank/DDBJ databases">
        <title>Newly sequenced genome of strain CSTR1 showed variability in Candidatus Kuenenia stuttgartiensis genomes.</title>
        <authorList>
            <person name="Ding C."/>
            <person name="Adrian L."/>
        </authorList>
    </citation>
    <scope>NUCLEOTIDE SEQUENCE [LARGE SCALE GENOMIC DNA]</scope>
    <source>
        <strain evidence="2 3">CSTR1</strain>
    </source>
</reference>
<evidence type="ECO:0000313" key="2">
    <source>
        <dbReference type="EMBL" id="QII13629.1"/>
    </source>
</evidence>
<proteinExistence type="predicted"/>